<accession>A0A3N7FIU0</accession>
<evidence type="ECO:0000313" key="1">
    <source>
        <dbReference type="EMBL" id="RQO94220.1"/>
    </source>
</evidence>
<dbReference type="InParanoid" id="A0A3N7FIU0"/>
<reference evidence="1 2" key="1">
    <citation type="journal article" date="2006" name="Science">
        <title>The genome of black cottonwood, Populus trichocarpa (Torr. &amp; Gray).</title>
        <authorList>
            <person name="Tuskan G.A."/>
            <person name="Difazio S."/>
            <person name="Jansson S."/>
            <person name="Bohlmann J."/>
            <person name="Grigoriev I."/>
            <person name="Hellsten U."/>
            <person name="Putnam N."/>
            <person name="Ralph S."/>
            <person name="Rombauts S."/>
            <person name="Salamov A."/>
            <person name="Schein J."/>
            <person name="Sterck L."/>
            <person name="Aerts A."/>
            <person name="Bhalerao R.R."/>
            <person name="Bhalerao R.P."/>
            <person name="Blaudez D."/>
            <person name="Boerjan W."/>
            <person name="Brun A."/>
            <person name="Brunner A."/>
            <person name="Busov V."/>
            <person name="Campbell M."/>
            <person name="Carlson J."/>
            <person name="Chalot M."/>
            <person name="Chapman J."/>
            <person name="Chen G.L."/>
            <person name="Cooper D."/>
            <person name="Coutinho P.M."/>
            <person name="Couturier J."/>
            <person name="Covert S."/>
            <person name="Cronk Q."/>
            <person name="Cunningham R."/>
            <person name="Davis J."/>
            <person name="Degroeve S."/>
            <person name="Dejardin A."/>
            <person name="Depamphilis C."/>
            <person name="Detter J."/>
            <person name="Dirks B."/>
            <person name="Dubchak I."/>
            <person name="Duplessis S."/>
            <person name="Ehlting J."/>
            <person name="Ellis B."/>
            <person name="Gendler K."/>
            <person name="Goodstein D."/>
            <person name="Gribskov M."/>
            <person name="Grimwood J."/>
            <person name="Groover A."/>
            <person name="Gunter L."/>
            <person name="Hamberger B."/>
            <person name="Heinze B."/>
            <person name="Helariutta Y."/>
            <person name="Henrissat B."/>
            <person name="Holligan D."/>
            <person name="Holt R."/>
            <person name="Huang W."/>
            <person name="Islam-Faridi N."/>
            <person name="Jones S."/>
            <person name="Jones-Rhoades M."/>
            <person name="Jorgensen R."/>
            <person name="Joshi C."/>
            <person name="Kangasjarvi J."/>
            <person name="Karlsson J."/>
            <person name="Kelleher C."/>
            <person name="Kirkpatrick R."/>
            <person name="Kirst M."/>
            <person name="Kohler A."/>
            <person name="Kalluri U."/>
            <person name="Larimer F."/>
            <person name="Leebens-Mack J."/>
            <person name="Leple J.C."/>
            <person name="Locascio P."/>
            <person name="Lou Y."/>
            <person name="Lucas S."/>
            <person name="Martin F."/>
            <person name="Montanini B."/>
            <person name="Napoli C."/>
            <person name="Nelson D.R."/>
            <person name="Nelson C."/>
            <person name="Nieminen K."/>
            <person name="Nilsson O."/>
            <person name="Pereda V."/>
            <person name="Peter G."/>
            <person name="Philippe R."/>
            <person name="Pilate G."/>
            <person name="Poliakov A."/>
            <person name="Razumovskaya J."/>
            <person name="Richardson P."/>
            <person name="Rinaldi C."/>
            <person name="Ritland K."/>
            <person name="Rouze P."/>
            <person name="Ryaboy D."/>
            <person name="Schmutz J."/>
            <person name="Schrader J."/>
            <person name="Segerman B."/>
            <person name="Shin H."/>
            <person name="Siddiqui A."/>
            <person name="Sterky F."/>
            <person name="Terry A."/>
            <person name="Tsai C.J."/>
            <person name="Uberbacher E."/>
            <person name="Unneberg P."/>
            <person name="Vahala J."/>
            <person name="Wall K."/>
            <person name="Wessler S."/>
            <person name="Yang G."/>
            <person name="Yin T."/>
            <person name="Douglas C."/>
            <person name="Marra M."/>
            <person name="Sandberg G."/>
            <person name="Van de Peer Y."/>
            <person name="Rokhsar D."/>
        </authorList>
    </citation>
    <scope>NUCLEOTIDE SEQUENCE [LARGE SCALE GENOMIC DNA]</scope>
    <source>
        <strain evidence="2">cv. Nisqually</strain>
    </source>
</reference>
<proteinExistence type="predicted"/>
<name>A0A3N7FIU0_POPTR</name>
<evidence type="ECO:0000313" key="2">
    <source>
        <dbReference type="Proteomes" id="UP000006729"/>
    </source>
</evidence>
<sequence>MILPTLDVVTKTTASMPMKLLIGHEDICRQSMNIN</sequence>
<protein>
    <submittedName>
        <fullName evidence="1">Uncharacterized protein</fullName>
    </submittedName>
</protein>
<keyword evidence="2" id="KW-1185">Reference proteome</keyword>
<gene>
    <name evidence="1" type="ORF">POPTR_008G053050</name>
</gene>
<organism evidence="1 2">
    <name type="scientific">Populus trichocarpa</name>
    <name type="common">Western balsam poplar</name>
    <name type="synonym">Populus balsamifera subsp. trichocarpa</name>
    <dbReference type="NCBI Taxonomy" id="3694"/>
    <lineage>
        <taxon>Eukaryota</taxon>
        <taxon>Viridiplantae</taxon>
        <taxon>Streptophyta</taxon>
        <taxon>Embryophyta</taxon>
        <taxon>Tracheophyta</taxon>
        <taxon>Spermatophyta</taxon>
        <taxon>Magnoliopsida</taxon>
        <taxon>eudicotyledons</taxon>
        <taxon>Gunneridae</taxon>
        <taxon>Pentapetalae</taxon>
        <taxon>rosids</taxon>
        <taxon>fabids</taxon>
        <taxon>Malpighiales</taxon>
        <taxon>Salicaceae</taxon>
        <taxon>Saliceae</taxon>
        <taxon>Populus</taxon>
    </lineage>
</organism>
<dbReference type="AlphaFoldDB" id="A0A3N7FIU0"/>
<dbReference type="Proteomes" id="UP000006729">
    <property type="component" value="Chromosome 8"/>
</dbReference>
<dbReference type="EMBL" id="CM009297">
    <property type="protein sequence ID" value="RQO94220.1"/>
    <property type="molecule type" value="Genomic_DNA"/>
</dbReference>